<proteinExistence type="predicted"/>
<name>A0A015U6L1_BACFG</name>
<gene>
    <name evidence="1" type="ORF">M125_0813</name>
</gene>
<evidence type="ECO:0000313" key="2">
    <source>
        <dbReference type="Proteomes" id="UP000020773"/>
    </source>
</evidence>
<dbReference type="AlphaFoldDB" id="A0A015U6L1"/>
<reference evidence="1 2" key="1">
    <citation type="submission" date="2014-02" db="EMBL/GenBank/DDBJ databases">
        <authorList>
            <person name="Sears C."/>
            <person name="Carroll K."/>
            <person name="Sack B.R."/>
            <person name="Qadri F."/>
            <person name="Myers L.L."/>
            <person name="Chung G.-T."/>
            <person name="Escheverria P."/>
            <person name="Fraser C.M."/>
            <person name="Sadzewicz L."/>
            <person name="Shefchek K.A."/>
            <person name="Tallon L."/>
            <person name="Das S.P."/>
            <person name="Daugherty S."/>
            <person name="Mongodin E.F."/>
        </authorList>
    </citation>
    <scope>NUCLEOTIDE SEQUENCE [LARGE SCALE GENOMIC DNA]</scope>
    <source>
        <strain evidence="2">3998T(B)3</strain>
    </source>
</reference>
<protein>
    <submittedName>
        <fullName evidence="1">Uncharacterized protein</fullName>
    </submittedName>
</protein>
<dbReference type="EMBL" id="JGDB01000016">
    <property type="protein sequence ID" value="EXY92469.1"/>
    <property type="molecule type" value="Genomic_DNA"/>
</dbReference>
<sequence>MITFHYSAKLFSINNLHINKLSLHRKQKNKAIVELKKI</sequence>
<organism evidence="1 2">
    <name type="scientific">Bacteroides fragilis str. 3998T(B)3</name>
    <dbReference type="NCBI Taxonomy" id="1339316"/>
    <lineage>
        <taxon>Bacteria</taxon>
        <taxon>Pseudomonadati</taxon>
        <taxon>Bacteroidota</taxon>
        <taxon>Bacteroidia</taxon>
        <taxon>Bacteroidales</taxon>
        <taxon>Bacteroidaceae</taxon>
        <taxon>Bacteroides</taxon>
    </lineage>
</organism>
<accession>A0A015U6L1</accession>
<comment type="caution">
    <text evidence="1">The sequence shown here is derived from an EMBL/GenBank/DDBJ whole genome shotgun (WGS) entry which is preliminary data.</text>
</comment>
<dbReference type="Proteomes" id="UP000020773">
    <property type="component" value="Unassembled WGS sequence"/>
</dbReference>
<evidence type="ECO:0000313" key="1">
    <source>
        <dbReference type="EMBL" id="EXY92469.1"/>
    </source>
</evidence>